<protein>
    <submittedName>
        <fullName evidence="1">Type VI secretion system protein</fullName>
    </submittedName>
</protein>
<dbReference type="EMBL" id="CP007772">
    <property type="protein sequence ID" value="AJC90885.1"/>
    <property type="molecule type" value="Genomic_DNA"/>
</dbReference>
<dbReference type="KEGG" id="csm:CSUB8521_1049"/>
<dbReference type="InterPro" id="IPR010732">
    <property type="entry name" value="T6SS_TssG-like"/>
</dbReference>
<evidence type="ECO:0000313" key="1">
    <source>
        <dbReference type="EMBL" id="AJC90885.1"/>
    </source>
</evidence>
<accession>A0A0A8HB54</accession>
<evidence type="ECO:0000313" key="2">
    <source>
        <dbReference type="Proteomes" id="UP000031135"/>
    </source>
</evidence>
<dbReference type="Pfam" id="PF06996">
    <property type="entry name" value="T6SS_TssG"/>
    <property type="match status" value="1"/>
</dbReference>
<dbReference type="OrthoDB" id="5352652at2"/>
<sequence length="303" mass="35913">MNNANSYTFYKLLKKLLKEHSKEDIFLRVNNALMHPNKEIEYVKFSKNINDFPIEIMINFMGLQGNTSQLPSYILDKLSRNEDGGDGWSLFFDFFNHYLLWIFFEIITLNNYPKNFDINFNDRISKILFSILGINDTKIAKRYLPFAPLLLSSRRPKSYIEKILQITFNLQNQLSIIENIPHQIHIRHTQLNKLGQKNHILGKNLILGKKFLSYQNKIAIYIQDIHYDEALKYFPNAKKHKELKESILFLTNNEFCVDLYLKIIFNERMLFNLGNHSHSKLGWGKILGKKTKNYEIIHIKLHE</sequence>
<dbReference type="RefSeq" id="WP_039664044.1">
    <property type="nucleotide sequence ID" value="NZ_CP007772.1"/>
</dbReference>
<reference evidence="1 2" key="1">
    <citation type="journal article" date="2014" name="Genome Biol. Evol.">
        <title>Comparative Genomics of the Campylobacter lari Group.</title>
        <authorList>
            <person name="Miller W.G."/>
            <person name="Yee E."/>
            <person name="Chapman M.H."/>
            <person name="Smith T.P."/>
            <person name="Bono J.L."/>
            <person name="Huynh S."/>
            <person name="Parker C.T."/>
            <person name="Vandamme P."/>
            <person name="Luong K."/>
            <person name="Korlach J."/>
        </authorList>
    </citation>
    <scope>NUCLEOTIDE SEQUENCE [LARGE SCALE GENOMIC DNA]</scope>
    <source>
        <strain evidence="1 2">LMG 24374</strain>
    </source>
</reference>
<dbReference type="HOGENOM" id="CLU_862687_0_0_7"/>
<proteinExistence type="predicted"/>
<dbReference type="Proteomes" id="UP000031135">
    <property type="component" value="Chromosome"/>
</dbReference>
<dbReference type="AlphaFoldDB" id="A0A0A8HB54"/>
<gene>
    <name evidence="1" type="primary">tssG</name>
    <name evidence="1" type="ORF">CSUB8521_1049</name>
</gene>
<name>A0A0A8HB54_9BACT</name>
<organism evidence="1 2">
    <name type="scientific">Campylobacter subantarcticus LMG 24374</name>
    <dbReference type="NCBI Taxonomy" id="1388751"/>
    <lineage>
        <taxon>Bacteria</taxon>
        <taxon>Pseudomonadati</taxon>
        <taxon>Campylobacterota</taxon>
        <taxon>Epsilonproteobacteria</taxon>
        <taxon>Campylobacterales</taxon>
        <taxon>Campylobacteraceae</taxon>
        <taxon>Campylobacter</taxon>
    </lineage>
</organism>
<dbReference type="PANTHER" id="PTHR35564">
    <property type="match status" value="1"/>
</dbReference>
<dbReference type="PANTHER" id="PTHR35564:SF3">
    <property type="entry name" value="TYPE VI SECRETION SYSTEM BASEPLATE SUBUNIT TSSG"/>
    <property type="match status" value="1"/>
</dbReference>